<feature type="transmembrane region" description="Helical" evidence="1">
    <location>
        <begin position="6"/>
        <end position="30"/>
    </location>
</feature>
<dbReference type="AlphaFoldDB" id="A0A7W5ZFV3"/>
<accession>A0A7W5ZFV3</accession>
<evidence type="ECO:0000256" key="1">
    <source>
        <dbReference type="SAM" id="Phobius"/>
    </source>
</evidence>
<keyword evidence="3" id="KW-1185">Reference proteome</keyword>
<evidence type="ECO:0000313" key="3">
    <source>
        <dbReference type="Proteomes" id="UP000541352"/>
    </source>
</evidence>
<proteinExistence type="predicted"/>
<dbReference type="Proteomes" id="UP000541352">
    <property type="component" value="Unassembled WGS sequence"/>
</dbReference>
<sequence>MRRHYFPSILLYGLGLTLALSLGFNGFLLYQQTRQRSLYEFELASVASSVDNVYCRQQLSECIRHNQEKDSLLRELVQHPNAPPLYKTNSHSKK</sequence>
<keyword evidence="1" id="KW-0472">Membrane</keyword>
<protein>
    <submittedName>
        <fullName evidence="2">Uncharacterized protein</fullName>
    </submittedName>
</protein>
<dbReference type="EMBL" id="JACIBY010000001">
    <property type="protein sequence ID" value="MBB3836583.1"/>
    <property type="molecule type" value="Genomic_DNA"/>
</dbReference>
<comment type="caution">
    <text evidence="2">The sequence shown here is derived from an EMBL/GenBank/DDBJ whole genome shotgun (WGS) entry which is preliminary data.</text>
</comment>
<organism evidence="2 3">
    <name type="scientific">Runella defluvii</name>
    <dbReference type="NCBI Taxonomy" id="370973"/>
    <lineage>
        <taxon>Bacteria</taxon>
        <taxon>Pseudomonadati</taxon>
        <taxon>Bacteroidota</taxon>
        <taxon>Cytophagia</taxon>
        <taxon>Cytophagales</taxon>
        <taxon>Spirosomataceae</taxon>
        <taxon>Runella</taxon>
    </lineage>
</organism>
<keyword evidence="1" id="KW-1133">Transmembrane helix</keyword>
<evidence type="ECO:0000313" key="2">
    <source>
        <dbReference type="EMBL" id="MBB3836583.1"/>
    </source>
</evidence>
<dbReference type="RefSeq" id="WP_183971317.1">
    <property type="nucleotide sequence ID" value="NZ_JACIBY010000001.1"/>
</dbReference>
<reference evidence="2 3" key="1">
    <citation type="submission" date="2020-08" db="EMBL/GenBank/DDBJ databases">
        <title>Genomic Encyclopedia of Type Strains, Phase IV (KMG-IV): sequencing the most valuable type-strain genomes for metagenomic binning, comparative biology and taxonomic classification.</title>
        <authorList>
            <person name="Goeker M."/>
        </authorList>
    </citation>
    <scope>NUCLEOTIDE SEQUENCE [LARGE SCALE GENOMIC DNA]</scope>
    <source>
        <strain evidence="2 3">DSM 17976</strain>
    </source>
</reference>
<name>A0A7W5ZFV3_9BACT</name>
<gene>
    <name evidence="2" type="ORF">FHS57_000565</name>
</gene>
<keyword evidence="1" id="KW-0812">Transmembrane</keyword>